<evidence type="ECO:0000256" key="2">
    <source>
        <dbReference type="ARBA" id="ARBA00009045"/>
    </source>
</evidence>
<dbReference type="InterPro" id="IPR015940">
    <property type="entry name" value="UBA"/>
</dbReference>
<gene>
    <name evidence="9" type="ORF">C2845_PM08G28750</name>
</gene>
<dbReference type="Pfam" id="PF01694">
    <property type="entry name" value="Rhomboid"/>
    <property type="match status" value="1"/>
</dbReference>
<dbReference type="STRING" id="4540.A0A3L6R2M2"/>
<reference evidence="10" key="1">
    <citation type="journal article" date="2019" name="Nat. Commun.">
        <title>The genome of broomcorn millet.</title>
        <authorList>
            <person name="Zou C."/>
            <person name="Miki D."/>
            <person name="Li D."/>
            <person name="Tang Q."/>
            <person name="Xiao L."/>
            <person name="Rajput S."/>
            <person name="Deng P."/>
            <person name="Jia W."/>
            <person name="Huang R."/>
            <person name="Zhang M."/>
            <person name="Sun Y."/>
            <person name="Hu J."/>
            <person name="Fu X."/>
            <person name="Schnable P.S."/>
            <person name="Li F."/>
            <person name="Zhang H."/>
            <person name="Feng B."/>
            <person name="Zhu X."/>
            <person name="Liu R."/>
            <person name="Schnable J.C."/>
            <person name="Zhu J.-K."/>
            <person name="Zhang H."/>
        </authorList>
    </citation>
    <scope>NUCLEOTIDE SEQUENCE [LARGE SCALE GENOMIC DNA]</scope>
</reference>
<organism evidence="9 10">
    <name type="scientific">Panicum miliaceum</name>
    <name type="common">Proso millet</name>
    <name type="synonym">Broomcorn millet</name>
    <dbReference type="NCBI Taxonomy" id="4540"/>
    <lineage>
        <taxon>Eukaryota</taxon>
        <taxon>Viridiplantae</taxon>
        <taxon>Streptophyta</taxon>
        <taxon>Embryophyta</taxon>
        <taxon>Tracheophyta</taxon>
        <taxon>Spermatophyta</taxon>
        <taxon>Magnoliopsida</taxon>
        <taxon>Liliopsida</taxon>
        <taxon>Poales</taxon>
        <taxon>Poaceae</taxon>
        <taxon>PACMAD clade</taxon>
        <taxon>Panicoideae</taxon>
        <taxon>Panicodae</taxon>
        <taxon>Paniceae</taxon>
        <taxon>Panicinae</taxon>
        <taxon>Panicum</taxon>
        <taxon>Panicum sect. Panicum</taxon>
    </lineage>
</organism>
<evidence type="ECO:0000259" key="8">
    <source>
        <dbReference type="PROSITE" id="PS50030"/>
    </source>
</evidence>
<dbReference type="PROSITE" id="PS50030">
    <property type="entry name" value="UBA"/>
    <property type="match status" value="1"/>
</dbReference>
<protein>
    <submittedName>
        <fullName evidence="9">Rhomboid-like protein 20 isoform X2</fullName>
    </submittedName>
</protein>
<dbReference type="Proteomes" id="UP000275267">
    <property type="component" value="Unassembled WGS sequence"/>
</dbReference>
<evidence type="ECO:0000256" key="5">
    <source>
        <dbReference type="ARBA" id="ARBA00023136"/>
    </source>
</evidence>
<feature type="transmembrane region" description="Helical" evidence="7">
    <location>
        <begin position="169"/>
        <end position="202"/>
    </location>
</feature>
<evidence type="ECO:0000256" key="1">
    <source>
        <dbReference type="ARBA" id="ARBA00004141"/>
    </source>
</evidence>
<proteinExistence type="inferred from homology"/>
<dbReference type="PANTHER" id="PTHR43066">
    <property type="entry name" value="RHOMBOID-RELATED PROTEIN"/>
    <property type="match status" value="1"/>
</dbReference>
<evidence type="ECO:0000256" key="3">
    <source>
        <dbReference type="ARBA" id="ARBA00022692"/>
    </source>
</evidence>
<evidence type="ECO:0000313" key="9">
    <source>
        <dbReference type="EMBL" id="RLM93495.1"/>
    </source>
</evidence>
<name>A0A3L6R2M2_PANMI</name>
<dbReference type="SUPFAM" id="SSF144091">
    <property type="entry name" value="Rhomboid-like"/>
    <property type="match status" value="1"/>
</dbReference>
<dbReference type="SMART" id="SM00165">
    <property type="entry name" value="UBA"/>
    <property type="match status" value="1"/>
</dbReference>
<dbReference type="InterPro" id="IPR009060">
    <property type="entry name" value="UBA-like_sf"/>
</dbReference>
<keyword evidence="5 7" id="KW-0472">Membrane</keyword>
<dbReference type="Pfam" id="PF00627">
    <property type="entry name" value="UBA"/>
    <property type="match status" value="1"/>
</dbReference>
<dbReference type="Gene3D" id="1.20.1540.10">
    <property type="entry name" value="Rhomboid-like"/>
    <property type="match status" value="1"/>
</dbReference>
<evidence type="ECO:0000256" key="4">
    <source>
        <dbReference type="ARBA" id="ARBA00022989"/>
    </source>
</evidence>
<keyword evidence="3 7" id="KW-0812">Transmembrane</keyword>
<dbReference type="GO" id="GO:0016020">
    <property type="term" value="C:membrane"/>
    <property type="evidence" value="ECO:0007669"/>
    <property type="project" value="UniProtKB-SubCell"/>
</dbReference>
<feature type="domain" description="UBA" evidence="8">
    <location>
        <begin position="258"/>
        <end position="298"/>
    </location>
</feature>
<dbReference type="InterPro" id="IPR022764">
    <property type="entry name" value="Peptidase_S54_rhomboid_dom"/>
</dbReference>
<dbReference type="SUPFAM" id="SSF46934">
    <property type="entry name" value="UBA-like"/>
    <property type="match status" value="1"/>
</dbReference>
<dbReference type="OrthoDB" id="272778at2759"/>
<dbReference type="Gene3D" id="1.10.8.10">
    <property type="entry name" value="DNA helicase RuvA subunit, C-terminal domain"/>
    <property type="match status" value="1"/>
</dbReference>
<evidence type="ECO:0000256" key="7">
    <source>
        <dbReference type="SAM" id="Phobius"/>
    </source>
</evidence>
<evidence type="ECO:0000256" key="6">
    <source>
        <dbReference type="SAM" id="MobiDB-lite"/>
    </source>
</evidence>
<accession>A0A3L6R2M2</accession>
<comment type="subcellular location">
    <subcellularLocation>
        <location evidence="1">Membrane</location>
        <topology evidence="1">Multi-pass membrane protein</topology>
    </subcellularLocation>
</comment>
<dbReference type="PANTHER" id="PTHR43066:SF20">
    <property type="entry name" value="OS01G0806000 PROTEIN"/>
    <property type="match status" value="1"/>
</dbReference>
<keyword evidence="10" id="KW-1185">Reference proteome</keyword>
<feature type="transmembrane region" description="Helical" evidence="7">
    <location>
        <begin position="138"/>
        <end position="157"/>
    </location>
</feature>
<comment type="caution">
    <text evidence="9">The sequence shown here is derived from an EMBL/GenBank/DDBJ whole genome shotgun (WGS) entry which is preliminary data.</text>
</comment>
<dbReference type="GO" id="GO:0004252">
    <property type="term" value="F:serine-type endopeptidase activity"/>
    <property type="evidence" value="ECO:0007669"/>
    <property type="project" value="InterPro"/>
</dbReference>
<evidence type="ECO:0000313" key="10">
    <source>
        <dbReference type="Proteomes" id="UP000275267"/>
    </source>
</evidence>
<feature type="region of interest" description="Disordered" evidence="6">
    <location>
        <begin position="47"/>
        <end position="75"/>
    </location>
</feature>
<dbReference type="AlphaFoldDB" id="A0A3L6R2M2"/>
<dbReference type="EMBL" id="PQIB02000010">
    <property type="protein sequence ID" value="RLM93495.1"/>
    <property type="molecule type" value="Genomic_DNA"/>
</dbReference>
<comment type="similarity">
    <text evidence="2">Belongs to the peptidase S54 family.</text>
</comment>
<sequence length="303" mass="33152">MLGLLRQKRHPKGELLAVSLTGLTRLHSPALPEVAAAWQLAGRLAPSHASTNQTGPAQARSRSPPPPRRLPAMNGGLPGFHNAPASRAVVVAAALFSVPFGFRGRFLDLGLSYQASRSYAFFVNVYERLSIWRLITSLFAFSSTPELIFGAALLYYFRVFERQIGSNKYAVFIVFSTMVSVLLQILALGYLKVSGILAGLLYRLNTFGIRRLKFPEFVTSLFSRVSWPFSSNPYQGLPTTENDANISSHQDVHAATQDPTESSIAALVSMGFDRSSAVQALVMTNYDVNLASNILLEAQALQQ</sequence>
<keyword evidence="4 7" id="KW-1133">Transmembrane helix</keyword>
<dbReference type="InterPro" id="IPR035952">
    <property type="entry name" value="Rhomboid-like_sf"/>
</dbReference>